<keyword evidence="5" id="KW-1133">Transmembrane helix</keyword>
<evidence type="ECO:0000313" key="7">
    <source>
        <dbReference type="EMBL" id="MBJ7603291.1"/>
    </source>
</evidence>
<evidence type="ECO:0000256" key="4">
    <source>
        <dbReference type="ARBA" id="ARBA00022692"/>
    </source>
</evidence>
<comment type="subcellular location">
    <subcellularLocation>
        <location evidence="1">Cell membrane</location>
        <topology evidence="1">Multi-pass membrane protein</topology>
    </subcellularLocation>
</comment>
<dbReference type="Pfam" id="PF02534">
    <property type="entry name" value="T4SS-DNA_transf"/>
    <property type="match status" value="1"/>
</dbReference>
<proteinExistence type="inferred from homology"/>
<sequence length="492" mass="53453">MAEPGALTLMRELAGLALAATSVLSWCARQFLPAWLIGGSSSPHSHGTSRWANVWERRLLGRRGRVERMHGDGLVLGWLGGHPLQSSAEDNVLLLGVQRSGKTSTVVVPSLLSWTGALVATSTKEELVALTAHLRQRRGPVWVFSPLDPDHSWIARLGLQPAGWNPVAAAETCGIAAELADHFCAAGKGGASAHWYLSAANLLTGLLVAEQERGGDMRSVLSRLNRTAVPGYVGLSAVARDATASELLHAFALTPKEEAGSIASTARSCLSLWMDDRIARATAASSSQLDLDELLESGGSLYLVAPAEDAERCRPLFSALLQTLLRKATSRARAQGGVLNPRLLLALDEAANFARVPRLAGYASSGPGQGIQFLLCFHDLAQIEAGYGQEEARTIWNNCRARLLLPGQGDLRTLEQFSRAIGDETRIYQSQSEGERYSRRSEQRTGRPLTSIDELRRLRSAVLLYANAPPAQLQMRRWDQVRAWRQQVLNRP</sequence>
<keyword evidence="6" id="KW-0472">Membrane</keyword>
<dbReference type="RefSeq" id="WP_338179066.1">
    <property type="nucleotide sequence ID" value="NZ_JAEKNQ010000035.1"/>
</dbReference>
<protein>
    <submittedName>
        <fullName evidence="7">Type IV secretory system conjugative DNA transfer family protein</fullName>
    </submittedName>
</protein>
<evidence type="ECO:0000256" key="6">
    <source>
        <dbReference type="ARBA" id="ARBA00023136"/>
    </source>
</evidence>
<dbReference type="PANTHER" id="PTHR37937:SF1">
    <property type="entry name" value="CONJUGATIVE TRANSFER: DNA TRANSPORT"/>
    <property type="match status" value="1"/>
</dbReference>
<organism evidence="7 8">
    <name type="scientific">Candidatus Dormiibacter inghamiae</name>
    <dbReference type="NCBI Taxonomy" id="3127013"/>
    <lineage>
        <taxon>Bacteria</taxon>
        <taxon>Bacillati</taxon>
        <taxon>Candidatus Dormiibacterota</taxon>
        <taxon>Candidatus Dormibacteria</taxon>
        <taxon>Candidatus Dormibacterales</taxon>
        <taxon>Candidatus Dormibacteraceae</taxon>
        <taxon>Candidatus Dormiibacter</taxon>
    </lineage>
</organism>
<dbReference type="SUPFAM" id="SSF52540">
    <property type="entry name" value="P-loop containing nucleoside triphosphate hydrolases"/>
    <property type="match status" value="1"/>
</dbReference>
<evidence type="ECO:0000256" key="3">
    <source>
        <dbReference type="ARBA" id="ARBA00022475"/>
    </source>
</evidence>
<keyword evidence="4" id="KW-0812">Transmembrane</keyword>
<dbReference type="Gene3D" id="3.40.50.300">
    <property type="entry name" value="P-loop containing nucleotide triphosphate hydrolases"/>
    <property type="match status" value="1"/>
</dbReference>
<dbReference type="Proteomes" id="UP000620075">
    <property type="component" value="Unassembled WGS sequence"/>
</dbReference>
<comment type="caution">
    <text evidence="7">The sequence shown here is derived from an EMBL/GenBank/DDBJ whole genome shotgun (WGS) entry which is preliminary data.</text>
</comment>
<evidence type="ECO:0000256" key="1">
    <source>
        <dbReference type="ARBA" id="ARBA00004651"/>
    </source>
</evidence>
<keyword evidence="3" id="KW-1003">Cell membrane</keyword>
<dbReference type="AlphaFoldDB" id="A0A934NCB4"/>
<name>A0A934NCB4_9BACT</name>
<dbReference type="InterPro" id="IPR027417">
    <property type="entry name" value="P-loop_NTPase"/>
</dbReference>
<comment type="similarity">
    <text evidence="2">Belongs to the VirD4/TraG family.</text>
</comment>
<dbReference type="GO" id="GO:0005886">
    <property type="term" value="C:plasma membrane"/>
    <property type="evidence" value="ECO:0007669"/>
    <property type="project" value="UniProtKB-SubCell"/>
</dbReference>
<gene>
    <name evidence="7" type="ORF">JF888_08910</name>
</gene>
<dbReference type="InterPro" id="IPR003688">
    <property type="entry name" value="TraG/VirD4"/>
</dbReference>
<accession>A0A934NCB4</accession>
<reference evidence="7 8" key="1">
    <citation type="submission" date="2020-10" db="EMBL/GenBank/DDBJ databases">
        <title>Ca. Dormibacterota MAGs.</title>
        <authorList>
            <person name="Montgomery K."/>
        </authorList>
    </citation>
    <scope>NUCLEOTIDE SEQUENCE [LARGE SCALE GENOMIC DNA]</scope>
    <source>
        <strain evidence="7">SC8811_S16_3</strain>
    </source>
</reference>
<evidence type="ECO:0000313" key="8">
    <source>
        <dbReference type="Proteomes" id="UP000620075"/>
    </source>
</evidence>
<dbReference type="CDD" id="cd01127">
    <property type="entry name" value="TrwB_TraG_TraD_VirD4"/>
    <property type="match status" value="1"/>
</dbReference>
<dbReference type="InterPro" id="IPR051539">
    <property type="entry name" value="T4SS-coupling_protein"/>
</dbReference>
<dbReference type="PANTHER" id="PTHR37937">
    <property type="entry name" value="CONJUGATIVE TRANSFER: DNA TRANSPORT"/>
    <property type="match status" value="1"/>
</dbReference>
<dbReference type="EMBL" id="JAEKNQ010000035">
    <property type="protein sequence ID" value="MBJ7603291.1"/>
    <property type="molecule type" value="Genomic_DNA"/>
</dbReference>
<evidence type="ECO:0000256" key="2">
    <source>
        <dbReference type="ARBA" id="ARBA00008806"/>
    </source>
</evidence>
<evidence type="ECO:0000256" key="5">
    <source>
        <dbReference type="ARBA" id="ARBA00022989"/>
    </source>
</evidence>